<feature type="transmembrane region" description="Helical" evidence="4">
    <location>
        <begin position="185"/>
        <end position="206"/>
    </location>
</feature>
<dbReference type="GO" id="GO:0022857">
    <property type="term" value="F:transmembrane transporter activity"/>
    <property type="evidence" value="ECO:0007669"/>
    <property type="project" value="InterPro"/>
</dbReference>
<evidence type="ECO:0000313" key="7">
    <source>
        <dbReference type="Proteomes" id="UP000023268"/>
    </source>
</evidence>
<dbReference type="PANTHER" id="PTHR23537:SF1">
    <property type="entry name" value="SUGAR TRANSPORTER"/>
    <property type="match status" value="1"/>
</dbReference>
<dbReference type="eggNOG" id="COG2814">
    <property type="taxonomic scope" value="Bacteria"/>
</dbReference>
<dbReference type="OrthoDB" id="8747367at2"/>
<feature type="transmembrane region" description="Helical" evidence="4">
    <location>
        <begin position="347"/>
        <end position="370"/>
    </location>
</feature>
<comment type="caution">
    <text evidence="6">The sequence shown here is derived from an EMBL/GenBank/DDBJ whole genome shotgun (WGS) entry which is preliminary data.</text>
</comment>
<dbReference type="InterPro" id="IPR020846">
    <property type="entry name" value="MFS_dom"/>
</dbReference>
<dbReference type="STRING" id="1458275.AZ34_16145"/>
<dbReference type="Gene3D" id="1.20.1250.20">
    <property type="entry name" value="MFS general substrate transporter like domains"/>
    <property type="match status" value="2"/>
</dbReference>
<feature type="transmembrane region" description="Helical" evidence="4">
    <location>
        <begin position="259"/>
        <end position="278"/>
    </location>
</feature>
<accession>A0A016XMJ5</accession>
<dbReference type="PANTHER" id="PTHR23537">
    <property type="match status" value="1"/>
</dbReference>
<dbReference type="InterPro" id="IPR010645">
    <property type="entry name" value="MFS_4"/>
</dbReference>
<feature type="transmembrane region" description="Helical" evidence="4">
    <location>
        <begin position="290"/>
        <end position="307"/>
    </location>
</feature>
<feature type="transmembrane region" description="Helical" evidence="4">
    <location>
        <begin position="86"/>
        <end position="105"/>
    </location>
</feature>
<protein>
    <submittedName>
        <fullName evidence="6">MFS transporter</fullName>
    </submittedName>
</protein>
<keyword evidence="2 4" id="KW-1133">Transmembrane helix</keyword>
<evidence type="ECO:0000256" key="4">
    <source>
        <dbReference type="SAM" id="Phobius"/>
    </source>
</evidence>
<feature type="transmembrane region" description="Helical" evidence="4">
    <location>
        <begin position="111"/>
        <end position="132"/>
    </location>
</feature>
<evidence type="ECO:0000256" key="2">
    <source>
        <dbReference type="ARBA" id="ARBA00022989"/>
    </source>
</evidence>
<keyword evidence="3 4" id="KW-0472">Membrane</keyword>
<evidence type="ECO:0000256" key="1">
    <source>
        <dbReference type="ARBA" id="ARBA00022692"/>
    </source>
</evidence>
<evidence type="ECO:0000259" key="5">
    <source>
        <dbReference type="PROSITE" id="PS50850"/>
    </source>
</evidence>
<reference evidence="6 7" key="1">
    <citation type="submission" date="2014-02" db="EMBL/GenBank/DDBJ databases">
        <title>Draft Genome of Hylemonella gracilis isolated from the Niagara River.</title>
        <authorList>
            <person name="Pawlowski D.R."/>
            <person name="Koudelka G.B."/>
        </authorList>
    </citation>
    <scope>NUCLEOTIDE SEQUENCE [LARGE SCALE GENOMIC DNA]</scope>
    <source>
        <strain evidence="6 7">Niagara R</strain>
    </source>
</reference>
<gene>
    <name evidence="6" type="ORF">AZ34_16145</name>
</gene>
<dbReference type="InterPro" id="IPR036259">
    <property type="entry name" value="MFS_trans_sf"/>
</dbReference>
<name>A0A016XMJ5_9BURK</name>
<dbReference type="SUPFAM" id="SSF103473">
    <property type="entry name" value="MFS general substrate transporter"/>
    <property type="match status" value="1"/>
</dbReference>
<feature type="transmembrane region" description="Helical" evidence="4">
    <location>
        <begin position="12"/>
        <end position="38"/>
    </location>
</feature>
<dbReference type="RefSeq" id="WP_035609825.1">
    <property type="nucleotide sequence ID" value="NZ_JEMG01000001.1"/>
</dbReference>
<evidence type="ECO:0000313" key="6">
    <source>
        <dbReference type="EMBL" id="EYC52433.1"/>
    </source>
</evidence>
<feature type="transmembrane region" description="Helical" evidence="4">
    <location>
        <begin position="144"/>
        <end position="165"/>
    </location>
</feature>
<feature type="transmembrane region" description="Helical" evidence="4">
    <location>
        <begin position="50"/>
        <end position="74"/>
    </location>
</feature>
<dbReference type="PROSITE" id="PS50850">
    <property type="entry name" value="MFS"/>
    <property type="match status" value="1"/>
</dbReference>
<dbReference type="AlphaFoldDB" id="A0A016XMJ5"/>
<dbReference type="Proteomes" id="UP000023268">
    <property type="component" value="Unassembled WGS sequence"/>
</dbReference>
<feature type="transmembrane region" description="Helical" evidence="4">
    <location>
        <begin position="376"/>
        <end position="396"/>
    </location>
</feature>
<organism evidence="6 7">
    <name type="scientific">Hylemonella gracilis str. Niagara R</name>
    <dbReference type="NCBI Taxonomy" id="1458275"/>
    <lineage>
        <taxon>Bacteria</taxon>
        <taxon>Pseudomonadati</taxon>
        <taxon>Pseudomonadota</taxon>
        <taxon>Betaproteobacteria</taxon>
        <taxon>Burkholderiales</taxon>
        <taxon>Comamonadaceae</taxon>
        <taxon>Hylemonella</taxon>
    </lineage>
</organism>
<dbReference type="GO" id="GO:0005886">
    <property type="term" value="C:plasma membrane"/>
    <property type="evidence" value="ECO:0007669"/>
    <property type="project" value="TreeGrafter"/>
</dbReference>
<evidence type="ECO:0000256" key="3">
    <source>
        <dbReference type="ARBA" id="ARBA00023136"/>
    </source>
</evidence>
<dbReference type="Pfam" id="PF06779">
    <property type="entry name" value="MFS_4"/>
    <property type="match status" value="1"/>
</dbReference>
<keyword evidence="1 4" id="KW-0812">Transmembrane</keyword>
<feature type="domain" description="Major facilitator superfamily (MFS) profile" evidence="5">
    <location>
        <begin position="16"/>
        <end position="402"/>
    </location>
</feature>
<proteinExistence type="predicted"/>
<feature type="transmembrane region" description="Helical" evidence="4">
    <location>
        <begin position="313"/>
        <end position="335"/>
    </location>
</feature>
<dbReference type="EMBL" id="JEMG01000001">
    <property type="protein sequence ID" value="EYC52433.1"/>
    <property type="molecule type" value="Genomic_DNA"/>
</dbReference>
<sequence>MQTPQPNTPDFVLRHPILTALALSLGTAIALGVARFSYALLLTPMREDLAWSYLVAGGMNTGNALGYLLGALMTPLLMRRHPAHHVLVAGAFGTALLTFVPGFVTDTSTQLALRVITGITSALLFVAGGLLVSRLAAQHAQRAGLLLGLYYGGTGLGIVAASLLIPPVLQAAAHHGAPHPWQWAWLLLGTLALLASVLMTLPARLIPTPAAQASAGGGFKARHLKFGLLGYLMFGLGYIGYMTFVIALLKEAGMAPQRITLFFTLLGVATFVSSRLWARMLDRFRGGQSLAILNALLCLATLLPAWTTEPLLVFASGILFGACFLSAVASTTAMVRHNLPPAHWSAGISAFTIVFAAGQIVGPTIVGWIADGTGGLQRGLVFSALALGAGALLAGCQRPLASAHLQQ</sequence>
<feature type="transmembrane region" description="Helical" evidence="4">
    <location>
        <begin position="226"/>
        <end position="247"/>
    </location>
</feature>